<comment type="caution">
    <text evidence="2">The sequence shown here is derived from an EMBL/GenBank/DDBJ whole genome shotgun (WGS) entry which is preliminary data.</text>
</comment>
<name>A0A9D3PQJ4_MEGAT</name>
<gene>
    <name evidence="2" type="ORF">MATL_G00168330</name>
</gene>
<proteinExistence type="predicted"/>
<sequence>MAKDSVGESDGLTFWLARSEDYDDVMAISEDIYRGNDYLPHRYHAWLTEPHRVVMLAKREGKLVALESGLVVDDGRTVVVEGLRVSPSERGKGVAGTVQRFTDQYIQRLYPSVQVKRLTRGDNAGPQKLAKFTLLDRRAVLSLRGESEAFDAFLSELKAKVSAEEGPAPELVVLDEGEQLRGVLLDPEITSRLQLPGGAIIQDWQPLRPIESNLEVLRRRGLTWLADRAASPTFLSFHTPPYPIPYNGGSLRFNIDLFGTGLAPARRALLSHLERARGALVGMVLVHVYMHRPLWEGLREFCEVNAGVRRCRDYWEQLFLEREL</sequence>
<dbReference type="GO" id="GO:0016747">
    <property type="term" value="F:acyltransferase activity, transferring groups other than amino-acyl groups"/>
    <property type="evidence" value="ECO:0007669"/>
    <property type="project" value="InterPro"/>
</dbReference>
<dbReference type="Pfam" id="PF00583">
    <property type="entry name" value="Acetyltransf_1"/>
    <property type="match status" value="1"/>
</dbReference>
<reference evidence="2" key="1">
    <citation type="submission" date="2021-01" db="EMBL/GenBank/DDBJ databases">
        <authorList>
            <person name="Zahm M."/>
            <person name="Roques C."/>
            <person name="Cabau C."/>
            <person name="Klopp C."/>
            <person name="Donnadieu C."/>
            <person name="Jouanno E."/>
            <person name="Lampietro C."/>
            <person name="Louis A."/>
            <person name="Herpin A."/>
            <person name="Echchiki A."/>
            <person name="Berthelot C."/>
            <person name="Parey E."/>
            <person name="Roest-Crollius H."/>
            <person name="Braasch I."/>
            <person name="Postlethwait J."/>
            <person name="Bobe J."/>
            <person name="Montfort J."/>
            <person name="Bouchez O."/>
            <person name="Begum T."/>
            <person name="Mejri S."/>
            <person name="Adams A."/>
            <person name="Chen W.-J."/>
            <person name="Guiguen Y."/>
        </authorList>
    </citation>
    <scope>NUCLEOTIDE SEQUENCE</scope>
    <source>
        <strain evidence="2">YG-15Mar2019-1</strain>
        <tissue evidence="2">Brain</tissue>
    </source>
</reference>
<feature type="domain" description="N-acetyltransferase" evidence="1">
    <location>
        <begin position="12"/>
        <end position="146"/>
    </location>
</feature>
<dbReference type="PANTHER" id="PTHR47403">
    <property type="entry name" value="LOC100145250 PROTEIN"/>
    <property type="match status" value="1"/>
</dbReference>
<dbReference type="SUPFAM" id="SSF55729">
    <property type="entry name" value="Acyl-CoA N-acyltransferases (Nat)"/>
    <property type="match status" value="1"/>
</dbReference>
<dbReference type="PANTHER" id="PTHR47403:SF2">
    <property type="entry name" value="N-ACETYLTRANSFERASE 16,-LIKE"/>
    <property type="match status" value="1"/>
</dbReference>
<dbReference type="InterPro" id="IPR056483">
    <property type="entry name" value="Hisat_C"/>
</dbReference>
<dbReference type="PROSITE" id="PS51186">
    <property type="entry name" value="GNAT"/>
    <property type="match status" value="1"/>
</dbReference>
<evidence type="ECO:0000259" key="1">
    <source>
        <dbReference type="PROSITE" id="PS51186"/>
    </source>
</evidence>
<dbReference type="InterPro" id="IPR000182">
    <property type="entry name" value="GNAT_dom"/>
</dbReference>
<dbReference type="EMBL" id="JAFDVH010000014">
    <property type="protein sequence ID" value="KAG7464699.1"/>
    <property type="molecule type" value="Genomic_DNA"/>
</dbReference>
<dbReference type="Proteomes" id="UP001046870">
    <property type="component" value="Chromosome 14"/>
</dbReference>
<dbReference type="InterPro" id="IPR016181">
    <property type="entry name" value="Acyl_CoA_acyltransferase"/>
</dbReference>
<dbReference type="Gene3D" id="3.40.630.30">
    <property type="match status" value="1"/>
</dbReference>
<dbReference type="AlphaFoldDB" id="A0A9D3PQJ4"/>
<dbReference type="OrthoDB" id="8889733at2759"/>
<accession>A0A9D3PQJ4</accession>
<dbReference type="Pfam" id="PF24066">
    <property type="entry name" value="Hisat_C"/>
    <property type="match status" value="1"/>
</dbReference>
<organism evidence="2 3">
    <name type="scientific">Megalops atlanticus</name>
    <name type="common">Tarpon</name>
    <name type="synonym">Clupea gigantea</name>
    <dbReference type="NCBI Taxonomy" id="7932"/>
    <lineage>
        <taxon>Eukaryota</taxon>
        <taxon>Metazoa</taxon>
        <taxon>Chordata</taxon>
        <taxon>Craniata</taxon>
        <taxon>Vertebrata</taxon>
        <taxon>Euteleostomi</taxon>
        <taxon>Actinopterygii</taxon>
        <taxon>Neopterygii</taxon>
        <taxon>Teleostei</taxon>
        <taxon>Elopiformes</taxon>
        <taxon>Megalopidae</taxon>
        <taxon>Megalops</taxon>
    </lineage>
</organism>
<evidence type="ECO:0000313" key="3">
    <source>
        <dbReference type="Proteomes" id="UP001046870"/>
    </source>
</evidence>
<protein>
    <recommendedName>
        <fullName evidence="1">N-acetyltransferase domain-containing protein</fullName>
    </recommendedName>
</protein>
<keyword evidence="3" id="KW-1185">Reference proteome</keyword>
<evidence type="ECO:0000313" key="2">
    <source>
        <dbReference type="EMBL" id="KAG7464699.1"/>
    </source>
</evidence>